<reference evidence="1 2" key="1">
    <citation type="journal article" date="2008" name="Nature">
        <title>The genome of the model beetle and pest Tribolium castaneum.</title>
        <authorList>
            <consortium name="Tribolium Genome Sequencing Consortium"/>
            <person name="Richards S."/>
            <person name="Gibbs R.A."/>
            <person name="Weinstock G.M."/>
            <person name="Brown S.J."/>
            <person name="Denell R."/>
            <person name="Beeman R.W."/>
            <person name="Gibbs R."/>
            <person name="Beeman R.W."/>
            <person name="Brown S.J."/>
            <person name="Bucher G."/>
            <person name="Friedrich M."/>
            <person name="Grimmelikhuijzen C.J."/>
            <person name="Klingler M."/>
            <person name="Lorenzen M."/>
            <person name="Richards S."/>
            <person name="Roth S."/>
            <person name="Schroder R."/>
            <person name="Tautz D."/>
            <person name="Zdobnov E.M."/>
            <person name="Muzny D."/>
            <person name="Gibbs R.A."/>
            <person name="Weinstock G.M."/>
            <person name="Attaway T."/>
            <person name="Bell S."/>
            <person name="Buhay C.J."/>
            <person name="Chandrabose M.N."/>
            <person name="Chavez D."/>
            <person name="Clerk-Blankenburg K.P."/>
            <person name="Cree A."/>
            <person name="Dao M."/>
            <person name="Davis C."/>
            <person name="Chacko J."/>
            <person name="Dinh H."/>
            <person name="Dugan-Rocha S."/>
            <person name="Fowler G."/>
            <person name="Garner T.T."/>
            <person name="Garnes J."/>
            <person name="Gnirke A."/>
            <person name="Hawes A."/>
            <person name="Hernandez J."/>
            <person name="Hines S."/>
            <person name="Holder M."/>
            <person name="Hume J."/>
            <person name="Jhangiani S.N."/>
            <person name="Joshi V."/>
            <person name="Khan Z.M."/>
            <person name="Jackson L."/>
            <person name="Kovar C."/>
            <person name="Kowis A."/>
            <person name="Lee S."/>
            <person name="Lewis L.R."/>
            <person name="Margolis J."/>
            <person name="Morgan M."/>
            <person name="Nazareth L.V."/>
            <person name="Nguyen N."/>
            <person name="Okwuonu G."/>
            <person name="Parker D."/>
            <person name="Richards S."/>
            <person name="Ruiz S.J."/>
            <person name="Santibanez J."/>
            <person name="Savard J."/>
            <person name="Scherer S.E."/>
            <person name="Schneider B."/>
            <person name="Sodergren E."/>
            <person name="Tautz D."/>
            <person name="Vattahil S."/>
            <person name="Villasana D."/>
            <person name="White C.S."/>
            <person name="Wright R."/>
            <person name="Park Y."/>
            <person name="Beeman R.W."/>
            <person name="Lord J."/>
            <person name="Oppert B."/>
            <person name="Lorenzen M."/>
            <person name="Brown S."/>
            <person name="Wang L."/>
            <person name="Savard J."/>
            <person name="Tautz D."/>
            <person name="Richards S."/>
            <person name="Weinstock G."/>
            <person name="Gibbs R.A."/>
            <person name="Liu Y."/>
            <person name="Worley K."/>
            <person name="Weinstock G."/>
            <person name="Elsik C.G."/>
            <person name="Reese J.T."/>
            <person name="Elhaik E."/>
            <person name="Landan G."/>
            <person name="Graur D."/>
            <person name="Arensburger P."/>
            <person name="Atkinson P."/>
            <person name="Beeman R.W."/>
            <person name="Beidler J."/>
            <person name="Brown S.J."/>
            <person name="Demuth J.P."/>
            <person name="Drury D.W."/>
            <person name="Du Y.Z."/>
            <person name="Fujiwara H."/>
            <person name="Lorenzen M."/>
            <person name="Maselli V."/>
            <person name="Osanai M."/>
            <person name="Park Y."/>
            <person name="Robertson H.M."/>
            <person name="Tu Z."/>
            <person name="Wang J.J."/>
            <person name="Wang S."/>
            <person name="Richards S."/>
            <person name="Song H."/>
            <person name="Zhang L."/>
            <person name="Sodergren E."/>
            <person name="Werner D."/>
            <person name="Stanke M."/>
            <person name="Morgenstern B."/>
            <person name="Solovyev V."/>
            <person name="Kosarev P."/>
            <person name="Brown G."/>
            <person name="Chen H.C."/>
            <person name="Ermolaeva O."/>
            <person name="Hlavina W."/>
            <person name="Kapustin Y."/>
            <person name="Kiryutin B."/>
            <person name="Kitts P."/>
            <person name="Maglott D."/>
            <person name="Pruitt K."/>
            <person name="Sapojnikov V."/>
            <person name="Souvorov A."/>
            <person name="Mackey A.J."/>
            <person name="Waterhouse R.M."/>
            <person name="Wyder S."/>
            <person name="Zdobnov E.M."/>
            <person name="Zdobnov E.M."/>
            <person name="Wyder S."/>
            <person name="Kriventseva E.V."/>
            <person name="Kadowaki T."/>
            <person name="Bork P."/>
            <person name="Aranda M."/>
            <person name="Bao R."/>
            <person name="Beermann A."/>
            <person name="Berns N."/>
            <person name="Bolognesi R."/>
            <person name="Bonneton F."/>
            <person name="Bopp D."/>
            <person name="Brown S.J."/>
            <person name="Bucher G."/>
            <person name="Butts T."/>
            <person name="Chaumot A."/>
            <person name="Denell R.E."/>
            <person name="Ferrier D.E."/>
            <person name="Friedrich M."/>
            <person name="Gordon C.M."/>
            <person name="Jindra M."/>
            <person name="Klingler M."/>
            <person name="Lan Q."/>
            <person name="Lattorff H.M."/>
            <person name="Laudet V."/>
            <person name="von Levetsow C."/>
            <person name="Liu Z."/>
            <person name="Lutz R."/>
            <person name="Lynch J.A."/>
            <person name="da Fonseca R.N."/>
            <person name="Posnien N."/>
            <person name="Reuter R."/>
            <person name="Roth S."/>
            <person name="Savard J."/>
            <person name="Schinko J.B."/>
            <person name="Schmitt C."/>
            <person name="Schoppmeier M."/>
            <person name="Schroder R."/>
            <person name="Shippy T.D."/>
            <person name="Simonnet F."/>
            <person name="Marques-Souza H."/>
            <person name="Tautz D."/>
            <person name="Tomoyasu Y."/>
            <person name="Trauner J."/>
            <person name="Van der Zee M."/>
            <person name="Vervoort M."/>
            <person name="Wittkopp N."/>
            <person name="Wimmer E.A."/>
            <person name="Yang X."/>
            <person name="Jones A.K."/>
            <person name="Sattelle D.B."/>
            <person name="Ebert P.R."/>
            <person name="Nelson D."/>
            <person name="Scott J.G."/>
            <person name="Beeman R.W."/>
            <person name="Muthukrishnan S."/>
            <person name="Kramer K.J."/>
            <person name="Arakane Y."/>
            <person name="Beeman R.W."/>
            <person name="Zhu Q."/>
            <person name="Hogenkamp D."/>
            <person name="Dixit R."/>
            <person name="Oppert B."/>
            <person name="Jiang H."/>
            <person name="Zou Z."/>
            <person name="Marshall J."/>
            <person name="Elpidina E."/>
            <person name="Vinokurov K."/>
            <person name="Oppert C."/>
            <person name="Zou Z."/>
            <person name="Evans J."/>
            <person name="Lu Z."/>
            <person name="Zhao P."/>
            <person name="Sumathipala N."/>
            <person name="Altincicek B."/>
            <person name="Vilcinskas A."/>
            <person name="Williams M."/>
            <person name="Hultmark D."/>
            <person name="Hetru C."/>
            <person name="Jiang H."/>
            <person name="Grimmelikhuijzen C.J."/>
            <person name="Hauser F."/>
            <person name="Cazzamali G."/>
            <person name="Williamson M."/>
            <person name="Park Y."/>
            <person name="Li B."/>
            <person name="Tanaka Y."/>
            <person name="Predel R."/>
            <person name="Neupert S."/>
            <person name="Schachtner J."/>
            <person name="Verleyen P."/>
            <person name="Raible F."/>
            <person name="Bork P."/>
            <person name="Friedrich M."/>
            <person name="Walden K.K."/>
            <person name="Robertson H.M."/>
            <person name="Angeli S."/>
            <person name="Foret S."/>
            <person name="Bucher G."/>
            <person name="Schuetz S."/>
            <person name="Maleszka R."/>
            <person name="Wimmer E.A."/>
            <person name="Beeman R.W."/>
            <person name="Lorenzen M."/>
            <person name="Tomoyasu Y."/>
            <person name="Miller S.C."/>
            <person name="Grossmann D."/>
            <person name="Bucher G."/>
        </authorList>
    </citation>
    <scope>NUCLEOTIDE SEQUENCE [LARGE SCALE GENOMIC DNA]</scope>
    <source>
        <strain evidence="1 2">Georgia GA2</strain>
    </source>
</reference>
<gene>
    <name evidence="1" type="primary">GLEAN_02316</name>
    <name evidence="1" type="ORF">TcasGA2_TC002316</name>
</gene>
<dbReference type="AlphaFoldDB" id="D7EHV6"/>
<proteinExistence type="predicted"/>
<evidence type="ECO:0000313" key="1">
    <source>
        <dbReference type="EMBL" id="EFA12166.1"/>
    </source>
</evidence>
<organism evidence="1 2">
    <name type="scientific">Tribolium castaneum</name>
    <name type="common">Red flour beetle</name>
    <dbReference type="NCBI Taxonomy" id="7070"/>
    <lineage>
        <taxon>Eukaryota</taxon>
        <taxon>Metazoa</taxon>
        <taxon>Ecdysozoa</taxon>
        <taxon>Arthropoda</taxon>
        <taxon>Hexapoda</taxon>
        <taxon>Insecta</taxon>
        <taxon>Pterygota</taxon>
        <taxon>Neoptera</taxon>
        <taxon>Endopterygota</taxon>
        <taxon>Coleoptera</taxon>
        <taxon>Polyphaga</taxon>
        <taxon>Cucujiformia</taxon>
        <taxon>Tenebrionidae</taxon>
        <taxon>Tenebrionidae incertae sedis</taxon>
        <taxon>Tribolium</taxon>
    </lineage>
</organism>
<dbReference type="PhylomeDB" id="D7EHV6"/>
<reference evidence="1 2" key="2">
    <citation type="journal article" date="2010" name="Nucleic Acids Res.">
        <title>BeetleBase in 2010: revisions to provide comprehensive genomic information for Tribolium castaneum.</title>
        <authorList>
            <person name="Kim H.S."/>
            <person name="Murphy T."/>
            <person name="Xia J."/>
            <person name="Caragea D."/>
            <person name="Park Y."/>
            <person name="Beeman R.W."/>
            <person name="Lorenzen M.D."/>
            <person name="Butcher S."/>
            <person name="Manak J.R."/>
            <person name="Brown S.J."/>
        </authorList>
    </citation>
    <scope>NUCLEOTIDE SEQUENCE [LARGE SCALE GENOMIC DNA]</scope>
    <source>
        <strain evidence="1 2">Georgia GA2</strain>
    </source>
</reference>
<accession>D7EHV6</accession>
<dbReference type="Proteomes" id="UP000007266">
    <property type="component" value="Unassembled WGS sequence"/>
</dbReference>
<dbReference type="InterPro" id="IPR036691">
    <property type="entry name" value="Endo/exonu/phosph_ase_sf"/>
</dbReference>
<name>D7EHV6_TRICA</name>
<dbReference type="HOGENOM" id="CLU_1847686_0_0_1"/>
<keyword evidence="2" id="KW-1185">Reference proteome</keyword>
<dbReference type="SUPFAM" id="SSF56219">
    <property type="entry name" value="DNase I-like"/>
    <property type="match status" value="1"/>
</dbReference>
<protein>
    <submittedName>
        <fullName evidence="1">Uncharacterized protein</fullName>
    </submittedName>
</protein>
<sequence length="139" mass="16277">MDVCIIIVNRNNYFKKLSLLRIALQEMHLRPEQPYQLKNYNIIRIDVEPKVRSRSGVAIITRQDVVYTVVPLNTAITAVAIRISTPLQIVICNMYLPDDDWRKHSVSITNSIFAARRGYHRDMRGRFVEQLQENPEIRL</sequence>
<dbReference type="Gene3D" id="3.60.10.10">
    <property type="entry name" value="Endonuclease/exonuclease/phosphatase"/>
    <property type="match status" value="1"/>
</dbReference>
<evidence type="ECO:0000313" key="2">
    <source>
        <dbReference type="Proteomes" id="UP000007266"/>
    </source>
</evidence>
<dbReference type="EMBL" id="KQ973114">
    <property type="protein sequence ID" value="EFA12166.1"/>
    <property type="molecule type" value="Genomic_DNA"/>
</dbReference>
<dbReference type="InParanoid" id="D7EHV6"/>